<keyword evidence="13 20" id="KW-1133">Transmembrane helix</keyword>
<keyword evidence="12 19" id="KW-0067">ATP-binding</keyword>
<evidence type="ECO:0000256" key="12">
    <source>
        <dbReference type="ARBA" id="ARBA00022840"/>
    </source>
</evidence>
<dbReference type="EC" id="2.7.11.1" evidence="3"/>
<evidence type="ECO:0000256" key="14">
    <source>
        <dbReference type="ARBA" id="ARBA00023136"/>
    </source>
</evidence>
<keyword evidence="23" id="KW-1185">Reference proteome</keyword>
<evidence type="ECO:0000256" key="4">
    <source>
        <dbReference type="ARBA" id="ARBA00022527"/>
    </source>
</evidence>
<dbReference type="SMART" id="SM00220">
    <property type="entry name" value="S_TKc"/>
    <property type="match status" value="1"/>
</dbReference>
<evidence type="ECO:0000256" key="19">
    <source>
        <dbReference type="PROSITE-ProRule" id="PRU10141"/>
    </source>
</evidence>
<dbReference type="InterPro" id="IPR001245">
    <property type="entry name" value="Ser-Thr/Tyr_kinase_cat_dom"/>
</dbReference>
<keyword evidence="10 19" id="KW-0547">Nucleotide-binding</keyword>
<evidence type="ECO:0000313" key="22">
    <source>
        <dbReference type="EMBL" id="KAJ9670117.1"/>
    </source>
</evidence>
<evidence type="ECO:0000256" key="15">
    <source>
        <dbReference type="ARBA" id="ARBA00023170"/>
    </source>
</evidence>
<evidence type="ECO:0000256" key="10">
    <source>
        <dbReference type="ARBA" id="ARBA00022741"/>
    </source>
</evidence>
<keyword evidence="9" id="KW-0677">Repeat</keyword>
<keyword evidence="5" id="KW-0433">Leucine-rich repeat</keyword>
<dbReference type="PANTHER" id="PTHR48006">
    <property type="entry name" value="LEUCINE-RICH REPEAT-CONTAINING PROTEIN DDB_G0281931-RELATED"/>
    <property type="match status" value="1"/>
</dbReference>
<evidence type="ECO:0000256" key="18">
    <source>
        <dbReference type="ARBA" id="ARBA00048679"/>
    </source>
</evidence>
<keyword evidence="16" id="KW-0325">Glycoprotein</keyword>
<dbReference type="Gene3D" id="1.10.510.10">
    <property type="entry name" value="Transferase(Phosphotransferase) domain 1"/>
    <property type="match status" value="1"/>
</dbReference>
<dbReference type="InterPro" id="IPR000719">
    <property type="entry name" value="Prot_kinase_dom"/>
</dbReference>
<dbReference type="GO" id="GO:0005524">
    <property type="term" value="F:ATP binding"/>
    <property type="evidence" value="ECO:0007669"/>
    <property type="project" value="UniProtKB-UniRule"/>
</dbReference>
<keyword evidence="6" id="KW-0808">Transferase</keyword>
<dbReference type="InterPro" id="IPR017441">
    <property type="entry name" value="Protein_kinase_ATP_BS"/>
</dbReference>
<dbReference type="FunFam" id="1.10.510.10:FF:000016">
    <property type="entry name" value="Somatic embryogenesis receptor-like kinase 1"/>
    <property type="match status" value="1"/>
</dbReference>
<dbReference type="InterPro" id="IPR011009">
    <property type="entry name" value="Kinase-like_dom_sf"/>
</dbReference>
<evidence type="ECO:0000256" key="1">
    <source>
        <dbReference type="ARBA" id="ARBA00004479"/>
    </source>
</evidence>
<feature type="domain" description="Protein kinase" evidence="21">
    <location>
        <begin position="247"/>
        <end position="526"/>
    </location>
</feature>
<protein>
    <recommendedName>
        <fullName evidence="3">non-specific serine/threonine protein kinase</fullName>
        <ecNumber evidence="3">2.7.11.1</ecNumber>
    </recommendedName>
</protein>
<dbReference type="Proteomes" id="UP001168098">
    <property type="component" value="Unassembled WGS sequence"/>
</dbReference>
<keyword evidence="7 20" id="KW-0812">Transmembrane</keyword>
<evidence type="ECO:0000256" key="16">
    <source>
        <dbReference type="ARBA" id="ARBA00023180"/>
    </source>
</evidence>
<dbReference type="EMBL" id="JARBHA010000020">
    <property type="protein sequence ID" value="KAJ9670117.1"/>
    <property type="molecule type" value="Genomic_DNA"/>
</dbReference>
<dbReference type="Pfam" id="PF07714">
    <property type="entry name" value="PK_Tyr_Ser-Thr"/>
    <property type="match status" value="1"/>
</dbReference>
<dbReference type="GO" id="GO:0004674">
    <property type="term" value="F:protein serine/threonine kinase activity"/>
    <property type="evidence" value="ECO:0007669"/>
    <property type="project" value="UniProtKB-KW"/>
</dbReference>
<comment type="subcellular location">
    <subcellularLocation>
        <location evidence="1">Membrane</location>
        <topology evidence="1">Single-pass type I membrane protein</topology>
    </subcellularLocation>
</comment>
<evidence type="ECO:0000256" key="17">
    <source>
        <dbReference type="ARBA" id="ARBA00047899"/>
    </source>
</evidence>
<dbReference type="FunFam" id="3.30.200.20:FF:000015">
    <property type="entry name" value="Somatic embryogenesis receptor kinase 1"/>
    <property type="match status" value="1"/>
</dbReference>
<gene>
    <name evidence="22" type="ORF">PVL29_026582</name>
</gene>
<evidence type="ECO:0000259" key="21">
    <source>
        <dbReference type="PROSITE" id="PS50011"/>
    </source>
</evidence>
<evidence type="ECO:0000256" key="6">
    <source>
        <dbReference type="ARBA" id="ARBA00022679"/>
    </source>
</evidence>
<comment type="caution">
    <text evidence="22">The sequence shown here is derived from an EMBL/GenBank/DDBJ whole genome shotgun (WGS) entry which is preliminary data.</text>
</comment>
<dbReference type="PROSITE" id="PS00107">
    <property type="entry name" value="PROTEIN_KINASE_ATP"/>
    <property type="match status" value="1"/>
</dbReference>
<dbReference type="PROSITE" id="PS50011">
    <property type="entry name" value="PROTEIN_KINASE_DOM"/>
    <property type="match status" value="1"/>
</dbReference>
<dbReference type="PANTHER" id="PTHR48006:SF102">
    <property type="entry name" value="LEUCINE-RICH REPEAT-CONTAINING PROTEIN DDB_G0281931-RELATED"/>
    <property type="match status" value="1"/>
</dbReference>
<comment type="catalytic activity">
    <reaction evidence="17">
        <text>L-threonyl-[protein] + ATP = O-phospho-L-threonyl-[protein] + ADP + H(+)</text>
        <dbReference type="Rhea" id="RHEA:46608"/>
        <dbReference type="Rhea" id="RHEA-COMP:11060"/>
        <dbReference type="Rhea" id="RHEA-COMP:11605"/>
        <dbReference type="ChEBI" id="CHEBI:15378"/>
        <dbReference type="ChEBI" id="CHEBI:30013"/>
        <dbReference type="ChEBI" id="CHEBI:30616"/>
        <dbReference type="ChEBI" id="CHEBI:61977"/>
        <dbReference type="ChEBI" id="CHEBI:456216"/>
        <dbReference type="EC" id="2.7.11.1"/>
    </reaction>
</comment>
<keyword evidence="11" id="KW-0418">Kinase</keyword>
<comment type="similarity">
    <text evidence="2">Belongs to the protein kinase superfamily. Ser/Thr protein kinase family.</text>
</comment>
<evidence type="ECO:0000256" key="9">
    <source>
        <dbReference type="ARBA" id="ARBA00022737"/>
    </source>
</evidence>
<proteinExistence type="inferred from homology"/>
<evidence type="ECO:0000313" key="23">
    <source>
        <dbReference type="Proteomes" id="UP001168098"/>
    </source>
</evidence>
<dbReference type="Gene3D" id="3.30.200.20">
    <property type="entry name" value="Phosphorylase Kinase, domain 1"/>
    <property type="match status" value="1"/>
</dbReference>
<feature type="binding site" evidence="19">
    <location>
        <position position="275"/>
    </location>
    <ligand>
        <name>ATP</name>
        <dbReference type="ChEBI" id="CHEBI:30616"/>
    </ligand>
</feature>
<dbReference type="AlphaFoldDB" id="A0AA39D5L6"/>
<keyword evidence="15" id="KW-0675">Receptor</keyword>
<evidence type="ECO:0000256" key="2">
    <source>
        <dbReference type="ARBA" id="ARBA00008684"/>
    </source>
</evidence>
<evidence type="ECO:0000256" key="8">
    <source>
        <dbReference type="ARBA" id="ARBA00022729"/>
    </source>
</evidence>
<name>A0AA39D5L6_VITRO</name>
<dbReference type="InterPro" id="IPR051824">
    <property type="entry name" value="LRR_Rcpt-Like_S/T_Kinase"/>
</dbReference>
<evidence type="ECO:0000256" key="5">
    <source>
        <dbReference type="ARBA" id="ARBA00022614"/>
    </source>
</evidence>
<organism evidence="22 23">
    <name type="scientific">Vitis rotundifolia</name>
    <name type="common">Muscadine grape</name>
    <dbReference type="NCBI Taxonomy" id="103349"/>
    <lineage>
        <taxon>Eukaryota</taxon>
        <taxon>Viridiplantae</taxon>
        <taxon>Streptophyta</taxon>
        <taxon>Embryophyta</taxon>
        <taxon>Tracheophyta</taxon>
        <taxon>Spermatophyta</taxon>
        <taxon>Magnoliopsida</taxon>
        <taxon>eudicotyledons</taxon>
        <taxon>Gunneridae</taxon>
        <taxon>Pentapetalae</taxon>
        <taxon>rosids</taxon>
        <taxon>Vitales</taxon>
        <taxon>Vitaceae</taxon>
        <taxon>Viteae</taxon>
        <taxon>Vitis</taxon>
    </lineage>
</organism>
<dbReference type="InterPro" id="IPR008271">
    <property type="entry name" value="Ser/Thr_kinase_AS"/>
</dbReference>
<evidence type="ECO:0000256" key="13">
    <source>
        <dbReference type="ARBA" id="ARBA00022989"/>
    </source>
</evidence>
<accession>A0AA39D5L6</accession>
<feature type="transmembrane region" description="Helical" evidence="20">
    <location>
        <begin position="188"/>
        <end position="211"/>
    </location>
</feature>
<dbReference type="SUPFAM" id="SSF56112">
    <property type="entry name" value="Protein kinase-like (PK-like)"/>
    <property type="match status" value="1"/>
</dbReference>
<sequence length="570" mass="65161">MVLISCTAREQKFQCSTVFLLCLDSQTSSSKEIMDPETKEAKDQSIHTWSHYDGYSPLGLMTEEVMRFRMGGSLFGKIGWMHVVSPRGKLGVGKFSNWETVDLRGQVGGVLLSFFYLFGPPFRSFFQICSSLGCRRLTLLKSTLFSLPIYFIGWSLATKCYLCKGEDESTNHIPLHSRVFVFLSIPPFFGLVCIMYNLGIFFFALLIQFLYPSKKRLKVGCEVDRRIAFGQLRRFAWRELQVATENFSEKNVLGQGGFGKVYKGVLGDNTKVAVKRLTDYESPGGDAAFQREVEMISVAVHRNLLRLIGFCTTPTERLLVYPFMQNLSVAYRLREVKPGEPVLDWATRKRVALGTARGLEYLHEHCNPKIIHRDVKAANVLLDEDFEAVVGDFGLAKLVDVRKTNVTTQVRGTMGHIAPEYLSTGKSSERTDVFGYGIMLLELVTGQRAIDFSRLEEEDDVLLLDHVKKLEREKRLDAIVDRNLNRNYDIQEVEMMIQVALLCTQPSPEDRPAMSEVVRMLEGEGLAERWEEWQHVEVSRRQEYERLQRRFDWGEDSLYHQDAIELSGGR</sequence>
<comment type="catalytic activity">
    <reaction evidence="18">
        <text>L-seryl-[protein] + ATP = O-phospho-L-seryl-[protein] + ADP + H(+)</text>
        <dbReference type="Rhea" id="RHEA:17989"/>
        <dbReference type="Rhea" id="RHEA-COMP:9863"/>
        <dbReference type="Rhea" id="RHEA-COMP:11604"/>
        <dbReference type="ChEBI" id="CHEBI:15378"/>
        <dbReference type="ChEBI" id="CHEBI:29999"/>
        <dbReference type="ChEBI" id="CHEBI:30616"/>
        <dbReference type="ChEBI" id="CHEBI:83421"/>
        <dbReference type="ChEBI" id="CHEBI:456216"/>
        <dbReference type="EC" id="2.7.11.1"/>
    </reaction>
</comment>
<evidence type="ECO:0000256" key="7">
    <source>
        <dbReference type="ARBA" id="ARBA00022692"/>
    </source>
</evidence>
<evidence type="ECO:0000256" key="20">
    <source>
        <dbReference type="SAM" id="Phobius"/>
    </source>
</evidence>
<dbReference type="GO" id="GO:0016020">
    <property type="term" value="C:membrane"/>
    <property type="evidence" value="ECO:0007669"/>
    <property type="project" value="UniProtKB-SubCell"/>
</dbReference>
<reference evidence="22 23" key="1">
    <citation type="journal article" date="2023" name="BMC Biotechnol.">
        <title>Vitis rotundifolia cv Carlos genome sequencing.</title>
        <authorList>
            <person name="Huff M."/>
            <person name="Hulse-Kemp A."/>
            <person name="Scheffler B."/>
            <person name="Youngblood R."/>
            <person name="Simpson S."/>
            <person name="Babiker E."/>
            <person name="Staton M."/>
        </authorList>
    </citation>
    <scope>NUCLEOTIDE SEQUENCE [LARGE SCALE GENOMIC DNA]</scope>
    <source>
        <tissue evidence="22">Leaf</tissue>
    </source>
</reference>
<evidence type="ECO:0000256" key="3">
    <source>
        <dbReference type="ARBA" id="ARBA00012513"/>
    </source>
</evidence>
<dbReference type="PROSITE" id="PS00108">
    <property type="entry name" value="PROTEIN_KINASE_ST"/>
    <property type="match status" value="1"/>
</dbReference>
<keyword evidence="4" id="KW-0723">Serine/threonine-protein kinase</keyword>
<keyword evidence="14 20" id="KW-0472">Membrane</keyword>
<keyword evidence="8" id="KW-0732">Signal</keyword>
<evidence type="ECO:0000256" key="11">
    <source>
        <dbReference type="ARBA" id="ARBA00022777"/>
    </source>
</evidence>